<keyword evidence="7" id="KW-1185">Reference proteome</keyword>
<reference evidence="6 7" key="1">
    <citation type="submission" date="2019-10" db="EMBL/GenBank/DDBJ databases">
        <authorList>
            <person name="Palmer J.M."/>
        </authorList>
    </citation>
    <scope>NUCLEOTIDE SEQUENCE [LARGE SCALE GENOMIC DNA]</scope>
    <source>
        <strain evidence="6 7">TWF506</strain>
    </source>
</reference>
<dbReference type="InterPro" id="IPR007811">
    <property type="entry name" value="RPC4"/>
</dbReference>
<dbReference type="AlphaFoldDB" id="A0AAN8P8R8"/>
<comment type="subcellular location">
    <subcellularLocation>
        <location evidence="1">Nucleus</location>
    </subcellularLocation>
</comment>
<name>A0AAN8P8R8_9PEZI</name>
<evidence type="ECO:0000256" key="4">
    <source>
        <dbReference type="ARBA" id="ARBA00023242"/>
    </source>
</evidence>
<feature type="compositionally biased region" description="Basic residues" evidence="5">
    <location>
        <begin position="1"/>
        <end position="10"/>
    </location>
</feature>
<feature type="region of interest" description="Disordered" evidence="5">
    <location>
        <begin position="420"/>
        <end position="449"/>
    </location>
</feature>
<organism evidence="6 7">
    <name type="scientific">Arthrobotrys conoides</name>
    <dbReference type="NCBI Taxonomy" id="74498"/>
    <lineage>
        <taxon>Eukaryota</taxon>
        <taxon>Fungi</taxon>
        <taxon>Dikarya</taxon>
        <taxon>Ascomycota</taxon>
        <taxon>Pezizomycotina</taxon>
        <taxon>Orbiliomycetes</taxon>
        <taxon>Orbiliales</taxon>
        <taxon>Orbiliaceae</taxon>
        <taxon>Arthrobotrys</taxon>
    </lineage>
</organism>
<evidence type="ECO:0000256" key="3">
    <source>
        <dbReference type="ARBA" id="ARBA00023163"/>
    </source>
</evidence>
<proteinExistence type="predicted"/>
<gene>
    <name evidence="6" type="ORF">TWF506_000758</name>
</gene>
<evidence type="ECO:0000256" key="5">
    <source>
        <dbReference type="SAM" id="MobiDB-lite"/>
    </source>
</evidence>
<dbReference type="Proteomes" id="UP001307849">
    <property type="component" value="Unassembled WGS sequence"/>
</dbReference>
<dbReference type="PANTHER" id="PTHR13408:SF0">
    <property type="entry name" value="DNA-DIRECTED RNA POLYMERASE III SUBUNIT RPC4"/>
    <property type="match status" value="1"/>
</dbReference>
<evidence type="ECO:0000256" key="2">
    <source>
        <dbReference type="ARBA" id="ARBA00022478"/>
    </source>
</evidence>
<keyword evidence="4" id="KW-0539">Nucleus</keyword>
<dbReference type="EMBL" id="JAVHJM010000001">
    <property type="protein sequence ID" value="KAK6520506.1"/>
    <property type="molecule type" value="Genomic_DNA"/>
</dbReference>
<feature type="region of interest" description="Disordered" evidence="5">
    <location>
        <begin position="1"/>
        <end position="403"/>
    </location>
</feature>
<evidence type="ECO:0000256" key="1">
    <source>
        <dbReference type="ARBA" id="ARBA00004123"/>
    </source>
</evidence>
<evidence type="ECO:0008006" key="8">
    <source>
        <dbReference type="Google" id="ProtNLM"/>
    </source>
</evidence>
<feature type="compositionally biased region" description="Low complexity" evidence="5">
    <location>
        <begin position="39"/>
        <end position="60"/>
    </location>
</feature>
<feature type="region of interest" description="Disordered" evidence="5">
    <location>
        <begin position="469"/>
        <end position="513"/>
    </location>
</feature>
<dbReference type="GO" id="GO:0005666">
    <property type="term" value="C:RNA polymerase III complex"/>
    <property type="evidence" value="ECO:0007669"/>
    <property type="project" value="InterPro"/>
</dbReference>
<evidence type="ECO:0000313" key="7">
    <source>
        <dbReference type="Proteomes" id="UP001307849"/>
    </source>
</evidence>
<dbReference type="GO" id="GO:0042797">
    <property type="term" value="P:tRNA transcription by RNA polymerase III"/>
    <property type="evidence" value="ECO:0007669"/>
    <property type="project" value="TreeGrafter"/>
</dbReference>
<accession>A0AAN8P8R8</accession>
<dbReference type="Pfam" id="PF05132">
    <property type="entry name" value="RNA_pol_Rpc4"/>
    <property type="match status" value="1"/>
</dbReference>
<keyword evidence="3" id="KW-0804">Transcription</keyword>
<feature type="compositionally biased region" description="Basic residues" evidence="5">
    <location>
        <begin position="377"/>
        <end position="387"/>
    </location>
</feature>
<comment type="caution">
    <text evidence="6">The sequence shown here is derived from an EMBL/GenBank/DDBJ whole genome shotgun (WGS) entry which is preliminary data.</text>
</comment>
<feature type="compositionally biased region" description="Basic and acidic residues" evidence="5">
    <location>
        <begin position="425"/>
        <end position="436"/>
    </location>
</feature>
<feature type="compositionally biased region" description="Basic and acidic residues" evidence="5">
    <location>
        <begin position="288"/>
        <end position="297"/>
    </location>
</feature>
<feature type="compositionally biased region" description="Low complexity" evidence="5">
    <location>
        <begin position="17"/>
        <end position="27"/>
    </location>
</feature>
<dbReference type="GO" id="GO:0003677">
    <property type="term" value="F:DNA binding"/>
    <property type="evidence" value="ECO:0007669"/>
    <property type="project" value="InterPro"/>
</dbReference>
<feature type="compositionally biased region" description="Basic and acidic residues" evidence="5">
    <location>
        <begin position="304"/>
        <end position="349"/>
    </location>
</feature>
<sequence length="597" mass="64728">MPPKARRPVKPRGGAGAASSSASIAAEGSHKQEEFEQPSASTEVAESSTSIPSEPIESTPLAIPPPSGRLEGLNNPAAPNLRSTRGATASAITEASGSTTTTTTSVQPPVLAPGERPKPKLKFAPKNTIRKTKEEREQLNRQYDPPPQNDSLNAFGVTRGGSSGRGSRGRGRGRGGFGRGDGGPKREEVAIASGPFSMGSVITMGGKQKVSIERHSRSFRTNRVGGSKPKREIGEDGEVKDELYSSSDSEGGPKVDVEMIELISSDEEEDGEGGEKKYSSVRGFAPVRIERREHVDKSAQQGGGKEDKGKKDVKGKGREVDLEILEERKARPSRRDSGTGPRVKIEPSESPKATRRTTRSPEQVKKKQSSSPEDRRRKQMARSRSGNRKKDIIVPQSQEDFEEIDRYEVDRFSMLNELGPALPERGVDAEGDHNMDDAAVPPEPRPDEKQNKLYLFQFPPVLPLMEPAEDVEDAEAQVKEEDSTAPAAASSSHQPAIKKEEKPRPKYTSLAEVQKAQLPPGTAGKLNVHRSGRVTMVFGGIEFEVQRGVECEFLQDIVVLQKDSGAVDERGKPKGRAWGMGQLKGKFVATPDISKLV</sequence>
<feature type="compositionally biased region" description="Low complexity" evidence="5">
    <location>
        <begin position="87"/>
        <end position="105"/>
    </location>
</feature>
<keyword evidence="2" id="KW-0240">DNA-directed RNA polymerase</keyword>
<dbReference type="PANTHER" id="PTHR13408">
    <property type="entry name" value="DNA-DIRECTED RNA POLYMERASE III"/>
    <property type="match status" value="1"/>
</dbReference>
<evidence type="ECO:0000313" key="6">
    <source>
        <dbReference type="EMBL" id="KAK6520506.1"/>
    </source>
</evidence>
<protein>
    <recommendedName>
        <fullName evidence="8">DNA-directed RNA polymerase III RPC4</fullName>
    </recommendedName>
</protein>